<dbReference type="Pfam" id="PF03133">
    <property type="entry name" value="TTL"/>
    <property type="match status" value="1"/>
</dbReference>
<dbReference type="Proteomes" id="UP001230188">
    <property type="component" value="Unassembled WGS sequence"/>
</dbReference>
<evidence type="ECO:0000256" key="5">
    <source>
        <dbReference type="ARBA" id="ARBA00022701"/>
    </source>
</evidence>
<evidence type="ECO:0000256" key="10">
    <source>
        <dbReference type="ARBA" id="ARBA00023273"/>
    </source>
</evidence>
<evidence type="ECO:0000313" key="13">
    <source>
        <dbReference type="Proteomes" id="UP001230188"/>
    </source>
</evidence>
<keyword evidence="8" id="KW-0969">Cilium</keyword>
<dbReference type="GO" id="GO:0005524">
    <property type="term" value="F:ATP binding"/>
    <property type="evidence" value="ECO:0007669"/>
    <property type="project" value="UniProtKB-KW"/>
</dbReference>
<evidence type="ECO:0000256" key="8">
    <source>
        <dbReference type="ARBA" id="ARBA00023069"/>
    </source>
</evidence>
<dbReference type="AlphaFoldDB" id="A0AAD7UQC5"/>
<dbReference type="PANTHER" id="PTHR12241:SF31">
    <property type="entry name" value="POLYGLUTAMYLASE COMPLEX SUBUNIT TTLL1"/>
    <property type="match status" value="1"/>
</dbReference>
<keyword evidence="6" id="KW-0547">Nucleotide-binding</keyword>
<keyword evidence="9" id="KW-0206">Cytoskeleton</keyword>
<evidence type="ECO:0000256" key="7">
    <source>
        <dbReference type="ARBA" id="ARBA00022840"/>
    </source>
</evidence>
<feature type="compositionally biased region" description="Low complexity" evidence="11">
    <location>
        <begin position="375"/>
        <end position="384"/>
    </location>
</feature>
<dbReference type="FunFam" id="3.30.470.20:FF:000033">
    <property type="entry name" value="Probable tubulin polyglutamylase TTLL1"/>
    <property type="match status" value="1"/>
</dbReference>
<gene>
    <name evidence="12" type="ORF">CTAYLR_005822</name>
</gene>
<dbReference type="SUPFAM" id="SSF56059">
    <property type="entry name" value="Glutathione synthetase ATP-binding domain-like"/>
    <property type="match status" value="1"/>
</dbReference>
<dbReference type="GO" id="GO:0005874">
    <property type="term" value="C:microtubule"/>
    <property type="evidence" value="ECO:0007669"/>
    <property type="project" value="UniProtKB-KW"/>
</dbReference>
<keyword evidence="7" id="KW-0067">ATP-binding</keyword>
<keyword evidence="4" id="KW-0436">Ligase</keyword>
<dbReference type="PROSITE" id="PS51221">
    <property type="entry name" value="TTL"/>
    <property type="match status" value="1"/>
</dbReference>
<dbReference type="GO" id="GO:0070740">
    <property type="term" value="F:tubulin-glutamic acid ligase activity"/>
    <property type="evidence" value="ECO:0007669"/>
    <property type="project" value="TreeGrafter"/>
</dbReference>
<evidence type="ECO:0000256" key="1">
    <source>
        <dbReference type="ARBA" id="ARBA00004120"/>
    </source>
</evidence>
<evidence type="ECO:0000256" key="2">
    <source>
        <dbReference type="ARBA" id="ARBA00006118"/>
    </source>
</evidence>
<keyword evidence="3" id="KW-0963">Cytoplasm</keyword>
<evidence type="ECO:0000256" key="9">
    <source>
        <dbReference type="ARBA" id="ARBA00023212"/>
    </source>
</evidence>
<dbReference type="GO" id="GO:0036064">
    <property type="term" value="C:ciliary basal body"/>
    <property type="evidence" value="ECO:0007669"/>
    <property type="project" value="TreeGrafter"/>
</dbReference>
<comment type="subcellular location">
    <subcellularLocation>
        <location evidence="1">Cytoplasm</location>
        <location evidence="1">Cytoskeleton</location>
        <location evidence="1">Cilium basal body</location>
    </subcellularLocation>
</comment>
<dbReference type="Gene3D" id="3.30.470.20">
    <property type="entry name" value="ATP-grasp fold, B domain"/>
    <property type="match status" value="1"/>
</dbReference>
<evidence type="ECO:0000256" key="11">
    <source>
        <dbReference type="SAM" id="MobiDB-lite"/>
    </source>
</evidence>
<comment type="caution">
    <text evidence="12">The sequence shown here is derived from an EMBL/GenBank/DDBJ whole genome shotgun (WGS) entry which is preliminary data.</text>
</comment>
<dbReference type="EMBL" id="JAQMWT010000012">
    <property type="protein sequence ID" value="KAJ8614060.1"/>
    <property type="molecule type" value="Genomic_DNA"/>
</dbReference>
<keyword evidence="10" id="KW-0966">Cell projection</keyword>
<evidence type="ECO:0000313" key="12">
    <source>
        <dbReference type="EMBL" id="KAJ8614060.1"/>
    </source>
</evidence>
<sequence>MRWKVDSEAGVVTQNLQRRCGSRTDGDDWNIYWANVGTVKQIFHPESGQRLTDSQLINHFPNHYELTRKDLMVKNIKRYLRDKEVPDFVPTTYMLPADYSLFVEEFRKNPRAVWIMKPANAAQGRGIFIINKLAQIKRWSNGRWASMPLKEAYVISRYVEHPLLVGGKKFDLRLYVLVTSYRPLRVYQYAHGFARFCNAKYNSQVSELNNPFIHLTNVAIQKHNDDYNVNHGGKWNVQHVKLFIEATWGFEAARKLFDDIDKIIIHSLKAVQSTVINDRHCFECYGYDILIDANLKPWLVEVNASPSLSTTTRSDRLMKMALIRDVLQIVVPKDIHNFKGAFHLGPCEDTGAFLVLYDEALETQAYKQSPPPGPGVSSSSQQDP</sequence>
<proteinExistence type="inferred from homology"/>
<dbReference type="InterPro" id="IPR004344">
    <property type="entry name" value="TTL/TTLL_fam"/>
</dbReference>
<organism evidence="12 13">
    <name type="scientific">Chrysophaeum taylorii</name>
    <dbReference type="NCBI Taxonomy" id="2483200"/>
    <lineage>
        <taxon>Eukaryota</taxon>
        <taxon>Sar</taxon>
        <taxon>Stramenopiles</taxon>
        <taxon>Ochrophyta</taxon>
        <taxon>Pelagophyceae</taxon>
        <taxon>Pelagomonadales</taxon>
        <taxon>Pelagomonadaceae</taxon>
        <taxon>Chrysophaeum</taxon>
    </lineage>
</organism>
<dbReference type="GO" id="GO:0015631">
    <property type="term" value="F:tubulin binding"/>
    <property type="evidence" value="ECO:0007669"/>
    <property type="project" value="TreeGrafter"/>
</dbReference>
<feature type="region of interest" description="Disordered" evidence="11">
    <location>
        <begin position="365"/>
        <end position="384"/>
    </location>
</feature>
<protein>
    <recommendedName>
        <fullName evidence="14">Tubulin polyglutamylase TTLL1</fullName>
    </recommendedName>
</protein>
<dbReference type="PANTHER" id="PTHR12241">
    <property type="entry name" value="TUBULIN POLYGLUTAMYLASE"/>
    <property type="match status" value="1"/>
</dbReference>
<evidence type="ECO:0000256" key="4">
    <source>
        <dbReference type="ARBA" id="ARBA00022598"/>
    </source>
</evidence>
<evidence type="ECO:0000256" key="3">
    <source>
        <dbReference type="ARBA" id="ARBA00022490"/>
    </source>
</evidence>
<dbReference type="GO" id="GO:0000226">
    <property type="term" value="P:microtubule cytoskeleton organization"/>
    <property type="evidence" value="ECO:0007669"/>
    <property type="project" value="TreeGrafter"/>
</dbReference>
<evidence type="ECO:0000256" key="6">
    <source>
        <dbReference type="ARBA" id="ARBA00022741"/>
    </source>
</evidence>
<keyword evidence="5" id="KW-0493">Microtubule</keyword>
<accession>A0AAD7UQC5</accession>
<comment type="similarity">
    <text evidence="2">Belongs to the tubulin polyglutamylase family.</text>
</comment>
<reference evidence="12" key="1">
    <citation type="submission" date="2023-01" db="EMBL/GenBank/DDBJ databases">
        <title>Metagenome sequencing of chrysophaentin producing Chrysophaeum taylorii.</title>
        <authorList>
            <person name="Davison J."/>
            <person name="Bewley C."/>
        </authorList>
    </citation>
    <scope>NUCLEOTIDE SEQUENCE</scope>
    <source>
        <strain evidence="12">NIES-1699</strain>
    </source>
</reference>
<keyword evidence="13" id="KW-1185">Reference proteome</keyword>
<evidence type="ECO:0008006" key="14">
    <source>
        <dbReference type="Google" id="ProtNLM"/>
    </source>
</evidence>
<name>A0AAD7UQC5_9STRA</name>